<dbReference type="GO" id="GO:0022857">
    <property type="term" value="F:transmembrane transporter activity"/>
    <property type="evidence" value="ECO:0007669"/>
    <property type="project" value="InterPro"/>
</dbReference>
<feature type="transmembrane region" description="Helical" evidence="4">
    <location>
        <begin position="235"/>
        <end position="253"/>
    </location>
</feature>
<keyword evidence="7" id="KW-1185">Reference proteome</keyword>
<keyword evidence="3 4" id="KW-0472">Membrane</keyword>
<evidence type="ECO:0000256" key="1">
    <source>
        <dbReference type="ARBA" id="ARBA00022692"/>
    </source>
</evidence>
<feature type="transmembrane region" description="Helical" evidence="4">
    <location>
        <begin position="290"/>
        <end position="309"/>
    </location>
</feature>
<evidence type="ECO:0000259" key="5">
    <source>
        <dbReference type="PROSITE" id="PS50850"/>
    </source>
</evidence>
<reference evidence="6 7" key="1">
    <citation type="submission" date="2020-08" db="EMBL/GenBank/DDBJ databases">
        <title>Genomic Encyclopedia of Type Strains, Phase IV (KMG-IV): sequencing the most valuable type-strain genomes for metagenomic binning, comparative biology and taxonomic classification.</title>
        <authorList>
            <person name="Goeker M."/>
        </authorList>
    </citation>
    <scope>NUCLEOTIDE SEQUENCE [LARGE SCALE GENOMIC DNA]</scope>
    <source>
        <strain evidence="6 7">DSM 25024</strain>
    </source>
</reference>
<feature type="transmembrane region" description="Helical" evidence="4">
    <location>
        <begin position="43"/>
        <end position="62"/>
    </location>
</feature>
<dbReference type="OrthoDB" id="9810614at2"/>
<evidence type="ECO:0000313" key="7">
    <source>
        <dbReference type="Proteomes" id="UP000531216"/>
    </source>
</evidence>
<feature type="transmembrane region" description="Helical" evidence="4">
    <location>
        <begin position="199"/>
        <end position="220"/>
    </location>
</feature>
<name>A0A7W6BSB4_9HYPH</name>
<feature type="transmembrane region" description="Helical" evidence="4">
    <location>
        <begin position="156"/>
        <end position="178"/>
    </location>
</feature>
<dbReference type="PANTHER" id="PTHR23521">
    <property type="entry name" value="TRANSPORTER MFS SUPERFAMILY"/>
    <property type="match status" value="1"/>
</dbReference>
<evidence type="ECO:0000256" key="4">
    <source>
        <dbReference type="SAM" id="Phobius"/>
    </source>
</evidence>
<dbReference type="Gene3D" id="1.20.1250.20">
    <property type="entry name" value="MFS general substrate transporter like domains"/>
    <property type="match status" value="2"/>
</dbReference>
<feature type="transmembrane region" description="Helical" evidence="4">
    <location>
        <begin position="355"/>
        <end position="377"/>
    </location>
</feature>
<dbReference type="Pfam" id="PF07690">
    <property type="entry name" value="MFS_1"/>
    <property type="match status" value="1"/>
</dbReference>
<dbReference type="Proteomes" id="UP000531216">
    <property type="component" value="Unassembled WGS sequence"/>
</dbReference>
<evidence type="ECO:0000313" key="6">
    <source>
        <dbReference type="EMBL" id="MBB3935109.1"/>
    </source>
</evidence>
<dbReference type="AlphaFoldDB" id="A0A7W6BSB4"/>
<evidence type="ECO:0000256" key="2">
    <source>
        <dbReference type="ARBA" id="ARBA00022989"/>
    </source>
</evidence>
<dbReference type="CDD" id="cd17477">
    <property type="entry name" value="MFS_YcaD_like"/>
    <property type="match status" value="1"/>
</dbReference>
<dbReference type="SUPFAM" id="SSF103473">
    <property type="entry name" value="MFS general substrate transporter"/>
    <property type="match status" value="1"/>
</dbReference>
<dbReference type="InterPro" id="IPR047200">
    <property type="entry name" value="MFS_YcaD-like"/>
</dbReference>
<sequence length="415" mass="43568">MRKNLLPIVSLLLSTFFLMAGAGLQGILLPVRASLEGWSPYEIGLMGTSYAIGFTLGCVTMPTVVRSAGHVRSFSALAALLAIAILVHGIAVETAPWVIARGFSGFALAGAYMVIESWLNERVTNETRGRVFSIYMVVSMVAMIAGQFAMPLADPALPTVFMICAIFFAMAVIPNALSRAPSPKPLTQVRLDVRSLYRNSPAAVAGVFLSGILSGAWINMAPVLGQDIGLSTTEISTLLVATMAGGAILQVPLGRLSDRVDRRYVLALSGTIGLGAALCALTLWSGGSLTLFAIAAVIGGVIYPTYSLAVAHANDIADPSDFVKISGGLLVLYGFGTMGGPMLAAWLMQTYGPDGIFIATGGAHLALLVYTLARISLRSPSPANRRPEFQSVPLARVQTPASVTLDPRADAALER</sequence>
<dbReference type="InterPro" id="IPR011701">
    <property type="entry name" value="MFS"/>
</dbReference>
<keyword evidence="2 4" id="KW-1133">Transmembrane helix</keyword>
<feature type="transmembrane region" description="Helical" evidence="4">
    <location>
        <begin position="330"/>
        <end position="349"/>
    </location>
</feature>
<evidence type="ECO:0000256" key="3">
    <source>
        <dbReference type="ARBA" id="ARBA00023136"/>
    </source>
</evidence>
<feature type="transmembrane region" description="Helical" evidence="4">
    <location>
        <begin position="74"/>
        <end position="92"/>
    </location>
</feature>
<dbReference type="RefSeq" id="WP_090959913.1">
    <property type="nucleotide sequence ID" value="NZ_FOOA01000002.1"/>
</dbReference>
<keyword evidence="1 4" id="KW-0812">Transmembrane</keyword>
<dbReference type="GO" id="GO:0005886">
    <property type="term" value="C:plasma membrane"/>
    <property type="evidence" value="ECO:0007669"/>
    <property type="project" value="TreeGrafter"/>
</dbReference>
<feature type="transmembrane region" description="Helical" evidence="4">
    <location>
        <begin position="131"/>
        <end position="150"/>
    </location>
</feature>
<accession>A0A7W6BSB4</accession>
<dbReference type="PROSITE" id="PS50850">
    <property type="entry name" value="MFS"/>
    <property type="match status" value="1"/>
</dbReference>
<feature type="domain" description="Major facilitator superfamily (MFS) profile" evidence="5">
    <location>
        <begin position="199"/>
        <end position="415"/>
    </location>
</feature>
<comment type="caution">
    <text evidence="6">The sequence shown here is derived from an EMBL/GenBank/DDBJ whole genome shotgun (WGS) entry which is preliminary data.</text>
</comment>
<feature type="transmembrane region" description="Helical" evidence="4">
    <location>
        <begin position="265"/>
        <end position="284"/>
    </location>
</feature>
<gene>
    <name evidence="6" type="ORF">GGR05_001237</name>
</gene>
<dbReference type="PANTHER" id="PTHR23521:SF3">
    <property type="entry name" value="MFS TRANSPORTER"/>
    <property type="match status" value="1"/>
</dbReference>
<organism evidence="6 7">
    <name type="scientific">Aureimonas phyllosphaerae</name>
    <dbReference type="NCBI Taxonomy" id="1166078"/>
    <lineage>
        <taxon>Bacteria</taxon>
        <taxon>Pseudomonadati</taxon>
        <taxon>Pseudomonadota</taxon>
        <taxon>Alphaproteobacteria</taxon>
        <taxon>Hyphomicrobiales</taxon>
        <taxon>Aurantimonadaceae</taxon>
        <taxon>Aureimonas</taxon>
    </lineage>
</organism>
<dbReference type="InterPro" id="IPR020846">
    <property type="entry name" value="MFS_dom"/>
</dbReference>
<proteinExistence type="predicted"/>
<protein>
    <submittedName>
        <fullName evidence="6">MFS family permease</fullName>
    </submittedName>
</protein>
<feature type="transmembrane region" description="Helical" evidence="4">
    <location>
        <begin position="98"/>
        <end position="119"/>
    </location>
</feature>
<dbReference type="EMBL" id="JACIDO010000002">
    <property type="protein sequence ID" value="MBB3935109.1"/>
    <property type="molecule type" value="Genomic_DNA"/>
</dbReference>
<dbReference type="InterPro" id="IPR036259">
    <property type="entry name" value="MFS_trans_sf"/>
</dbReference>